<dbReference type="Proteomes" id="UP000827872">
    <property type="component" value="Linkage Group LG06"/>
</dbReference>
<accession>A0ACB8FQT7</accession>
<name>A0ACB8FQT7_9SAUR</name>
<protein>
    <submittedName>
        <fullName evidence="1">Uncharacterized protein</fullName>
    </submittedName>
</protein>
<keyword evidence="2" id="KW-1185">Reference proteome</keyword>
<gene>
    <name evidence="1" type="ORF">K3G42_026640</name>
</gene>
<reference evidence="1" key="1">
    <citation type="submission" date="2021-08" db="EMBL/GenBank/DDBJ databases">
        <title>The first chromosome-level gecko genome reveals the dynamic sex chromosomes of Neotropical dwarf geckos (Sphaerodactylidae: Sphaerodactylus).</title>
        <authorList>
            <person name="Pinto B.J."/>
            <person name="Keating S.E."/>
            <person name="Gamble T."/>
        </authorList>
    </citation>
    <scope>NUCLEOTIDE SEQUENCE</scope>
    <source>
        <strain evidence="1">TG3544</strain>
    </source>
</reference>
<sequence>MAESEIGGLGRAIPHGVMIQEVWPGAWFWGAERKELCGESASAEVCLNVFVHQPGILSKIITCHPYLKFYYLTQGSSYLLTASFLELTKRFFRTWGQVGLLGFLTLVEGC</sequence>
<proteinExistence type="predicted"/>
<evidence type="ECO:0000313" key="2">
    <source>
        <dbReference type="Proteomes" id="UP000827872"/>
    </source>
</evidence>
<comment type="caution">
    <text evidence="1">The sequence shown here is derived from an EMBL/GenBank/DDBJ whole genome shotgun (WGS) entry which is preliminary data.</text>
</comment>
<evidence type="ECO:0000313" key="1">
    <source>
        <dbReference type="EMBL" id="KAH8007940.1"/>
    </source>
</evidence>
<organism evidence="1 2">
    <name type="scientific">Sphaerodactylus townsendi</name>
    <dbReference type="NCBI Taxonomy" id="933632"/>
    <lineage>
        <taxon>Eukaryota</taxon>
        <taxon>Metazoa</taxon>
        <taxon>Chordata</taxon>
        <taxon>Craniata</taxon>
        <taxon>Vertebrata</taxon>
        <taxon>Euteleostomi</taxon>
        <taxon>Lepidosauria</taxon>
        <taxon>Squamata</taxon>
        <taxon>Bifurcata</taxon>
        <taxon>Gekkota</taxon>
        <taxon>Sphaerodactylidae</taxon>
        <taxon>Sphaerodactylus</taxon>
    </lineage>
</organism>
<dbReference type="EMBL" id="CM037619">
    <property type="protein sequence ID" value="KAH8007940.1"/>
    <property type="molecule type" value="Genomic_DNA"/>
</dbReference>